<accession>A0A9X2J4H9</accession>
<sequence>MGQLFEVNRKDLSQGRLVERDAAALEDGQVRARIERFSFTANNMTYGAVGDLIGYWHFFPASEEGWGVIPVWSVAEIVESRHSDFPTGERVYGYFPPADELVMQPGEVRATGFVDMMPHRQVLPPLYNRYQRIGPSDPTAENVRVLLAPLHMTSFCLHDALHRENFHDATQVLIASASSKTSLGLAFGLHRDDGGPAVVGLTSAGNVGFVEATGLYDQVVTYDDLDALADKPSVLVDMAGNRSLVSSLNARLGDQLVHRINVGMTHWAEGTGSDEGGDKSSGEENFFFAPSYILERIKEWGPAEFDRRAQDYVAAAANATFGWMEIDERKGLGALAEAYPAFVEGSWPPDKGLVITL</sequence>
<keyword evidence="2" id="KW-1185">Reference proteome</keyword>
<proteinExistence type="predicted"/>
<organism evidence="1 2">
    <name type="scientific">Sphingomicrobium sediminis</name>
    <dbReference type="NCBI Taxonomy" id="2950949"/>
    <lineage>
        <taxon>Bacteria</taxon>
        <taxon>Pseudomonadati</taxon>
        <taxon>Pseudomonadota</taxon>
        <taxon>Alphaproteobacteria</taxon>
        <taxon>Sphingomonadales</taxon>
        <taxon>Sphingomonadaceae</taxon>
        <taxon>Sphingomicrobium</taxon>
    </lineage>
</organism>
<dbReference type="AlphaFoldDB" id="A0A9X2J4H9"/>
<dbReference type="InterPro" id="IPR021276">
    <property type="entry name" value="DUF2855"/>
</dbReference>
<protein>
    <submittedName>
        <fullName evidence="1">DUF2855 family protein</fullName>
    </submittedName>
</protein>
<comment type="caution">
    <text evidence="1">The sequence shown here is derived from an EMBL/GenBank/DDBJ whole genome shotgun (WGS) entry which is preliminary data.</text>
</comment>
<evidence type="ECO:0000313" key="1">
    <source>
        <dbReference type="EMBL" id="MCM8557232.1"/>
    </source>
</evidence>
<dbReference type="RefSeq" id="WP_252113128.1">
    <property type="nucleotide sequence ID" value="NZ_JAMSHT010000001.1"/>
</dbReference>
<gene>
    <name evidence="1" type="ORF">NDO55_05290</name>
</gene>
<dbReference type="SUPFAM" id="SSF50129">
    <property type="entry name" value="GroES-like"/>
    <property type="match status" value="1"/>
</dbReference>
<evidence type="ECO:0000313" key="2">
    <source>
        <dbReference type="Proteomes" id="UP001155128"/>
    </source>
</evidence>
<reference evidence="1" key="1">
    <citation type="submission" date="2022-06" db="EMBL/GenBank/DDBJ databases">
        <title>Sphingomicrobium sedimins sp. nov., a marine bacterium isolated from tidal flat.</title>
        <authorList>
            <person name="Kim C.-H."/>
            <person name="Yoo Y."/>
            <person name="Kim J.-J."/>
        </authorList>
    </citation>
    <scope>NUCLEOTIDE SEQUENCE</scope>
    <source>
        <strain evidence="1">GRR-S6-50</strain>
    </source>
</reference>
<dbReference type="InterPro" id="IPR011032">
    <property type="entry name" value="GroES-like_sf"/>
</dbReference>
<dbReference type="Proteomes" id="UP001155128">
    <property type="component" value="Unassembled WGS sequence"/>
</dbReference>
<dbReference type="EMBL" id="JAMSHT010000001">
    <property type="protein sequence ID" value="MCM8557232.1"/>
    <property type="molecule type" value="Genomic_DNA"/>
</dbReference>
<dbReference type="Pfam" id="PF11017">
    <property type="entry name" value="DUF2855"/>
    <property type="match status" value="1"/>
</dbReference>
<name>A0A9X2J4H9_9SPHN</name>